<organism evidence="2 3">
    <name type="scientific">Mucilaginibacter auburnensis</name>
    <dbReference type="NCBI Taxonomy" id="1457233"/>
    <lineage>
        <taxon>Bacteria</taxon>
        <taxon>Pseudomonadati</taxon>
        <taxon>Bacteroidota</taxon>
        <taxon>Sphingobacteriia</taxon>
        <taxon>Sphingobacteriales</taxon>
        <taxon>Sphingobacteriaceae</taxon>
        <taxon>Mucilaginibacter</taxon>
    </lineage>
</organism>
<evidence type="ECO:0000313" key="3">
    <source>
        <dbReference type="Proteomes" id="UP000242687"/>
    </source>
</evidence>
<dbReference type="RefSeq" id="WP_100340459.1">
    <property type="nucleotide sequence ID" value="NZ_PGFJ01000001.1"/>
</dbReference>
<feature type="chain" id="PRO_5014173381" evidence="1">
    <location>
        <begin position="21"/>
        <end position="229"/>
    </location>
</feature>
<dbReference type="EMBL" id="PGFJ01000001">
    <property type="protein sequence ID" value="PJJ84259.1"/>
    <property type="molecule type" value="Genomic_DNA"/>
</dbReference>
<name>A0A2H9VTY9_9SPHI</name>
<evidence type="ECO:0000256" key="1">
    <source>
        <dbReference type="SAM" id="SignalP"/>
    </source>
</evidence>
<keyword evidence="3" id="KW-1185">Reference proteome</keyword>
<dbReference type="AlphaFoldDB" id="A0A2H9VTY9"/>
<comment type="caution">
    <text evidence="2">The sequence shown here is derived from an EMBL/GenBank/DDBJ whole genome shotgun (WGS) entry which is preliminary data.</text>
</comment>
<gene>
    <name evidence="2" type="ORF">CLV57_1269</name>
</gene>
<protein>
    <submittedName>
        <fullName evidence="2">Uncharacterized protein</fullName>
    </submittedName>
</protein>
<proteinExistence type="predicted"/>
<evidence type="ECO:0000313" key="2">
    <source>
        <dbReference type="EMBL" id="PJJ84259.1"/>
    </source>
</evidence>
<keyword evidence="1" id="KW-0732">Signal</keyword>
<reference evidence="2 3" key="1">
    <citation type="submission" date="2017-11" db="EMBL/GenBank/DDBJ databases">
        <title>Genomic Encyclopedia of Archaeal and Bacterial Type Strains, Phase II (KMG-II): From Individual Species to Whole Genera.</title>
        <authorList>
            <person name="Goeker M."/>
        </authorList>
    </citation>
    <scope>NUCLEOTIDE SEQUENCE [LARGE SCALE GENOMIC DNA]</scope>
    <source>
        <strain evidence="2 3">DSM 28175</strain>
    </source>
</reference>
<sequence>MIRHITFIIALTLVSISAVAQKWQPGYFYDKRGVKNSGFINQTPSGKGPIKNEAFIEYKEYEKDKPMKLSASDMKSYVVARDSFVVAASLTDDWAGEQLDFVRVAVNAPIKLYMAKVGDVSARQKPVAINPALSTGYGSGGMGGGLGGGIAINLGGRGRGSTRIAYLYGESTNGMKLLTEENFEDVMIEIMGDEPAAVDVIKNKKTNLRDIEKLIAYYHQLQDERNRRR</sequence>
<feature type="signal peptide" evidence="1">
    <location>
        <begin position="1"/>
        <end position="20"/>
    </location>
</feature>
<accession>A0A2H9VTY9</accession>
<dbReference type="OrthoDB" id="1494015at2"/>
<dbReference type="Proteomes" id="UP000242687">
    <property type="component" value="Unassembled WGS sequence"/>
</dbReference>